<comment type="caution">
    <text evidence="3">The sequence shown here is derived from an EMBL/GenBank/DDBJ whole genome shotgun (WGS) entry which is preliminary data.</text>
</comment>
<evidence type="ECO:0000313" key="3">
    <source>
        <dbReference type="EMBL" id="MDH5824980.1"/>
    </source>
</evidence>
<feature type="compositionally biased region" description="Basic and acidic residues" evidence="1">
    <location>
        <begin position="339"/>
        <end position="350"/>
    </location>
</feature>
<evidence type="ECO:0000256" key="2">
    <source>
        <dbReference type="SAM" id="SignalP"/>
    </source>
</evidence>
<gene>
    <name evidence="3" type="ORF">QFW77_18595</name>
</gene>
<keyword evidence="4" id="KW-1185">Reference proteome</keyword>
<evidence type="ECO:0000256" key="1">
    <source>
        <dbReference type="SAM" id="MobiDB-lite"/>
    </source>
</evidence>
<evidence type="ECO:0000313" key="4">
    <source>
        <dbReference type="Proteomes" id="UP001156940"/>
    </source>
</evidence>
<proteinExistence type="predicted"/>
<name>A0ABT6JDT8_9GAMM</name>
<reference evidence="3 4" key="1">
    <citation type="submission" date="2023-04" db="EMBL/GenBank/DDBJ databases">
        <title>Luteimonas endophyticus RD2P54.</title>
        <authorList>
            <person name="Sun J.-Q."/>
        </authorList>
    </citation>
    <scope>NUCLEOTIDE SEQUENCE [LARGE SCALE GENOMIC DNA]</scope>
    <source>
        <strain evidence="3 4">RD2P54</strain>
    </source>
</reference>
<sequence>MRPQILSLCLCLSLSAAQAAAPPQSSPAARAALDAANGAILRGDSRRAVELLTAAPAGGFHGADRDQRACMLGRLDRARPPWLADRIEDPFVRDVLDAYRRYWWHALAAPAERAALEDALLARLRELLAAAGGAADGEGFDGAESALIPALRERGYHALAGRTAPLRELMLWRTQRTREFDVALPGGSHRVAVDLLDDFVSLGWSGYARCDYGSSGGWATAERLFAVMPGYPDGLDSEKFSVVFLGHEAQHFADQGRYPGLQAWELEYRAKLVELVQAREMSEKRLRGFITAQGDDPDTPHPYANSRVVEDLRARLGEAPDQVPLARLQAAARQLLAEDTARRERERADPGTEPDG</sequence>
<dbReference type="RefSeq" id="WP_280576369.1">
    <property type="nucleotide sequence ID" value="NZ_JARXRM010000046.1"/>
</dbReference>
<keyword evidence="2" id="KW-0732">Signal</keyword>
<feature type="chain" id="PRO_5046430246" evidence="2">
    <location>
        <begin position="20"/>
        <end position="356"/>
    </location>
</feature>
<feature type="region of interest" description="Disordered" evidence="1">
    <location>
        <begin position="336"/>
        <end position="356"/>
    </location>
</feature>
<feature type="signal peptide" evidence="2">
    <location>
        <begin position="1"/>
        <end position="19"/>
    </location>
</feature>
<dbReference type="Proteomes" id="UP001156940">
    <property type="component" value="Unassembled WGS sequence"/>
</dbReference>
<organism evidence="3 4">
    <name type="scientific">Luteimonas endophytica</name>
    <dbReference type="NCBI Taxonomy" id="3042023"/>
    <lineage>
        <taxon>Bacteria</taxon>
        <taxon>Pseudomonadati</taxon>
        <taxon>Pseudomonadota</taxon>
        <taxon>Gammaproteobacteria</taxon>
        <taxon>Lysobacterales</taxon>
        <taxon>Lysobacteraceae</taxon>
        <taxon>Luteimonas</taxon>
    </lineage>
</organism>
<dbReference type="EMBL" id="JARXRM010000046">
    <property type="protein sequence ID" value="MDH5824980.1"/>
    <property type="molecule type" value="Genomic_DNA"/>
</dbReference>
<protein>
    <submittedName>
        <fullName evidence="3">Uncharacterized protein</fullName>
    </submittedName>
</protein>
<accession>A0ABT6JDT8</accession>